<organism evidence="1 2">
    <name type="scientific">Gleimia coleocanis DSM 15436</name>
    <dbReference type="NCBI Taxonomy" id="525245"/>
    <lineage>
        <taxon>Bacteria</taxon>
        <taxon>Bacillati</taxon>
        <taxon>Actinomycetota</taxon>
        <taxon>Actinomycetes</taxon>
        <taxon>Actinomycetales</taxon>
        <taxon>Actinomycetaceae</taxon>
        <taxon>Gleimia</taxon>
    </lineage>
</organism>
<reference evidence="1 2" key="1">
    <citation type="submission" date="2009-01" db="EMBL/GenBank/DDBJ databases">
        <authorList>
            <person name="Qin X."/>
            <person name="Bachman B."/>
            <person name="Battles P."/>
            <person name="Bell A."/>
            <person name="Bess C."/>
            <person name="Bickham C."/>
            <person name="Chaboub L."/>
            <person name="Chen D."/>
            <person name="Coyle M."/>
            <person name="Deiros D.R."/>
            <person name="Dinh H."/>
            <person name="Forbes L."/>
            <person name="Fowler G."/>
            <person name="Francisco L."/>
            <person name="Fu Q."/>
            <person name="Gubbala S."/>
            <person name="Hale W."/>
            <person name="Han Y."/>
            <person name="Hemphill L."/>
            <person name="Highlander S.K."/>
            <person name="Hirani K."/>
            <person name="Hogues M."/>
            <person name="Jackson L."/>
            <person name="Jakkamsetti A."/>
            <person name="Javaid M."/>
            <person name="Jiang H."/>
            <person name="Korchina V."/>
            <person name="Kovar C."/>
            <person name="Lara F."/>
            <person name="Lee S."/>
            <person name="Mata R."/>
            <person name="Mathew T."/>
            <person name="Moen C."/>
            <person name="Morales K."/>
            <person name="Munidasa M."/>
            <person name="Nazareth L."/>
            <person name="Ngo R."/>
            <person name="Nguyen L."/>
            <person name="Okwuonu G."/>
            <person name="Ongeri F."/>
            <person name="Patil S."/>
            <person name="Petrosino J."/>
            <person name="Pham C."/>
            <person name="Pham P."/>
            <person name="Pu L.-L."/>
            <person name="Puazo M."/>
            <person name="Raj R."/>
            <person name="Reid J."/>
            <person name="Rouhana J."/>
            <person name="Saada N."/>
            <person name="Shang Y."/>
            <person name="Simmons D."/>
            <person name="Thornton R."/>
            <person name="Warren J."/>
            <person name="Weissenberger G."/>
            <person name="Zhang J."/>
            <person name="Zhang L."/>
            <person name="Zhou C."/>
            <person name="Zhu D."/>
            <person name="Muzny D."/>
            <person name="Worley K."/>
            <person name="Gibbs R."/>
        </authorList>
    </citation>
    <scope>NUCLEOTIDE SEQUENCE [LARGE SCALE GENOMIC DNA]</scope>
    <source>
        <strain evidence="1 2">DSM 15436</strain>
    </source>
</reference>
<evidence type="ECO:0000313" key="2">
    <source>
        <dbReference type="Proteomes" id="UP000010301"/>
    </source>
</evidence>
<dbReference type="HOGENOM" id="CLU_3211221_0_0_11"/>
<protein>
    <submittedName>
        <fullName evidence="1">Uncharacterized protein</fullName>
    </submittedName>
</protein>
<name>C0VYD7_9ACTO</name>
<sequence length="44" mass="4842">MLFSALGKAESEINILENCANPDRNIPKHASTYLNVKALAKLEL</sequence>
<dbReference type="STRING" id="525245.HMPREF0044_0177"/>
<dbReference type="EMBL" id="ACFG01000004">
    <property type="protein sequence ID" value="EEH64440.1"/>
    <property type="molecule type" value="Genomic_DNA"/>
</dbReference>
<gene>
    <name evidence="1" type="ORF">HMPREF0044_0177</name>
</gene>
<dbReference type="Proteomes" id="UP000010301">
    <property type="component" value="Unassembled WGS sequence"/>
</dbReference>
<dbReference type="AlphaFoldDB" id="C0VYD7"/>
<evidence type="ECO:0000313" key="1">
    <source>
        <dbReference type="EMBL" id="EEH64440.1"/>
    </source>
</evidence>
<accession>C0VYD7</accession>
<keyword evidence="2" id="KW-1185">Reference proteome</keyword>
<comment type="caution">
    <text evidence="1">The sequence shown here is derived from an EMBL/GenBank/DDBJ whole genome shotgun (WGS) entry which is preliminary data.</text>
</comment>
<proteinExistence type="predicted"/>